<evidence type="ECO:0000313" key="2">
    <source>
        <dbReference type="EMBL" id="AAY87284.1"/>
    </source>
</evidence>
<evidence type="ECO:0000256" key="1">
    <source>
        <dbReference type="SAM" id="SignalP"/>
    </source>
</evidence>
<organism evidence="2">
    <name type="scientific">uncultured bacterium BAC17H8</name>
    <dbReference type="NCBI Taxonomy" id="332980"/>
    <lineage>
        <taxon>Bacteria</taxon>
        <taxon>environmental samples</taxon>
    </lineage>
</organism>
<reference evidence="2" key="1">
    <citation type="journal article" date="2005" name="PLoS Biol.">
        <title>New insights into metabolic properties of marine bacteria encoding proteorhodopsins.</title>
        <authorList>
            <person name="Sabehi G."/>
            <person name="Loy A."/>
            <person name="Jung K.H."/>
            <person name="Partha R."/>
            <person name="Spudich J.L."/>
            <person name="Isaacson T."/>
            <person name="Hirschberg J."/>
            <person name="Wagner M."/>
            <person name="Beja O."/>
        </authorList>
    </citation>
    <scope>NUCLEOTIDE SEQUENCE</scope>
</reference>
<name>Q4JMM9_9BACT</name>
<feature type="chain" id="PRO_5004239541" description="Pilus assembly protein FimV" evidence="1">
    <location>
        <begin position="23"/>
        <end position="149"/>
    </location>
</feature>
<evidence type="ECO:0008006" key="3">
    <source>
        <dbReference type="Google" id="ProtNLM"/>
    </source>
</evidence>
<keyword evidence="1" id="KW-0732">Signal</keyword>
<accession>Q4JMM9</accession>
<feature type="signal peptide" evidence="1">
    <location>
        <begin position="1"/>
        <end position="22"/>
    </location>
</feature>
<proteinExistence type="predicted"/>
<sequence>MMTLVKRLVCLALVMTPLSAAAQSQPIVVLEYPTYGGTSAAPGLNPDNIFVSNPNHTESHRVMPDETLSHIITEHYAGSGLDLSVVQMAIVKKNRAAFVRGNPNFLYADKVLHLPSLNEMKDLVLGGKRHDGASGSGNSNRDQIFFIGG</sequence>
<dbReference type="AlphaFoldDB" id="Q4JMM9"/>
<protein>
    <recommendedName>
        <fullName evidence="3">Pilus assembly protein FimV</fullName>
    </recommendedName>
</protein>
<dbReference type="EMBL" id="DQ068068">
    <property type="protein sequence ID" value="AAY87284.1"/>
    <property type="molecule type" value="Genomic_DNA"/>
</dbReference>